<dbReference type="AlphaFoldDB" id="A0A167HUW7"/>
<dbReference type="STRING" id="1763537.ULVI_10460"/>
<organism evidence="1 2">
    <name type="scientific">Cochleicola gelatinilyticus</name>
    <dbReference type="NCBI Taxonomy" id="1763537"/>
    <lineage>
        <taxon>Bacteria</taxon>
        <taxon>Pseudomonadati</taxon>
        <taxon>Bacteroidota</taxon>
        <taxon>Flavobacteriia</taxon>
        <taxon>Flavobacteriales</taxon>
        <taxon>Flavobacteriaceae</taxon>
        <taxon>Cochleicola</taxon>
    </lineage>
</organism>
<accession>A0A167HUW7</accession>
<keyword evidence="2" id="KW-1185">Reference proteome</keyword>
<proteinExistence type="predicted"/>
<reference evidence="1 2" key="1">
    <citation type="submission" date="2016-02" db="EMBL/GenBank/DDBJ databases">
        <title>Ulvibacter sp. LPB0005, isolated from Thais luteostoma.</title>
        <authorList>
            <person name="Shin S.-K."/>
            <person name="Yi H."/>
        </authorList>
    </citation>
    <scope>NUCLEOTIDE SEQUENCE [LARGE SCALE GENOMIC DNA]</scope>
    <source>
        <strain evidence="1 2">LPB0005</strain>
    </source>
</reference>
<protein>
    <submittedName>
        <fullName evidence="1">Uncharacterized protein</fullName>
    </submittedName>
</protein>
<gene>
    <name evidence="1" type="ORF">ULVI_10460</name>
</gene>
<comment type="caution">
    <text evidence="1">The sequence shown here is derived from an EMBL/GenBank/DDBJ whole genome shotgun (WGS) entry which is preliminary data.</text>
</comment>
<name>A0A167HUW7_9FLAO</name>
<sequence length="215" mass="25288">MNYISRKEALKDPIFASFIAGWQYTQHPNNSGISEDEEQYNEEVISFKKITDEPVTQEFKLLSQIVIDAPQDTDEIVFISTVITLFVEQHNSELIFIPFFKTSWFQEDIATYHPETKIAYHNFKTHIGKENYKRGIVVSNPVELQKLLPDYFNLVQGNYYGFNFFYSETLKTVLSFHYSGQLLFYVFKEESIKKIETFITNNKLLLNETQTFYSS</sequence>
<dbReference type="Proteomes" id="UP000077013">
    <property type="component" value="Unassembled WGS sequence"/>
</dbReference>
<evidence type="ECO:0000313" key="2">
    <source>
        <dbReference type="Proteomes" id="UP000077013"/>
    </source>
</evidence>
<evidence type="ECO:0000313" key="1">
    <source>
        <dbReference type="EMBL" id="OAB78986.1"/>
    </source>
</evidence>
<dbReference type="EMBL" id="LRXL01000037">
    <property type="protein sequence ID" value="OAB78986.1"/>
    <property type="molecule type" value="Genomic_DNA"/>
</dbReference>
<dbReference type="RefSeq" id="WP_068592507.1">
    <property type="nucleotide sequence ID" value="NZ_LRXL01000037.1"/>
</dbReference>